<evidence type="ECO:0000313" key="3">
    <source>
        <dbReference type="Proteomes" id="UP001148838"/>
    </source>
</evidence>
<feature type="domain" description="PiggyBac transposable element-derived protein" evidence="1">
    <location>
        <begin position="80"/>
        <end position="147"/>
    </location>
</feature>
<comment type="caution">
    <text evidence="2">The sequence shown here is derived from an EMBL/GenBank/DDBJ whole genome shotgun (WGS) entry which is preliminary data.</text>
</comment>
<dbReference type="EMBL" id="JAJSOF020000015">
    <property type="protein sequence ID" value="KAJ4441960.1"/>
    <property type="molecule type" value="Genomic_DNA"/>
</dbReference>
<dbReference type="Proteomes" id="UP001148838">
    <property type="component" value="Unassembled WGS sequence"/>
</dbReference>
<reference evidence="2 3" key="1">
    <citation type="journal article" date="2022" name="Allergy">
        <title>Genome assembly and annotation of Periplaneta americana reveal a comprehensive cockroach allergen profile.</title>
        <authorList>
            <person name="Wang L."/>
            <person name="Xiong Q."/>
            <person name="Saelim N."/>
            <person name="Wang L."/>
            <person name="Nong W."/>
            <person name="Wan A.T."/>
            <person name="Shi M."/>
            <person name="Liu X."/>
            <person name="Cao Q."/>
            <person name="Hui J.H.L."/>
            <person name="Sookrung N."/>
            <person name="Leung T.F."/>
            <person name="Tungtrongchitr A."/>
            <person name="Tsui S.K.W."/>
        </authorList>
    </citation>
    <scope>NUCLEOTIDE SEQUENCE [LARGE SCALE GENOMIC DNA]</scope>
    <source>
        <strain evidence="2">PWHHKU_190912</strain>
    </source>
</reference>
<dbReference type="Pfam" id="PF13843">
    <property type="entry name" value="DDE_Tnp_1_7"/>
    <property type="match status" value="1"/>
</dbReference>
<protein>
    <recommendedName>
        <fullName evidence="1">PiggyBac transposable element-derived protein domain-containing protein</fullName>
    </recommendedName>
</protein>
<accession>A0ABQ8T8C8</accession>
<organism evidence="2 3">
    <name type="scientific">Periplaneta americana</name>
    <name type="common">American cockroach</name>
    <name type="synonym">Blatta americana</name>
    <dbReference type="NCBI Taxonomy" id="6978"/>
    <lineage>
        <taxon>Eukaryota</taxon>
        <taxon>Metazoa</taxon>
        <taxon>Ecdysozoa</taxon>
        <taxon>Arthropoda</taxon>
        <taxon>Hexapoda</taxon>
        <taxon>Insecta</taxon>
        <taxon>Pterygota</taxon>
        <taxon>Neoptera</taxon>
        <taxon>Polyneoptera</taxon>
        <taxon>Dictyoptera</taxon>
        <taxon>Blattodea</taxon>
        <taxon>Blattoidea</taxon>
        <taxon>Blattidae</taxon>
        <taxon>Blattinae</taxon>
        <taxon>Periplaneta</taxon>
    </lineage>
</organism>
<dbReference type="InterPro" id="IPR029526">
    <property type="entry name" value="PGBD"/>
</dbReference>
<sequence>MTERPLSNAQLVSIVNFSDSEEFVSEFENNNKAIECKLNPPPQQGHLSASNLIKTIPGFTRCATIICHMPNIEGRRVYGQQWANIDCIVFQAYVGLLLLAGVTRSHGESTKSLWDQKTGRNILRATMSLETFCKISRVFRFDKKSTRE</sequence>
<gene>
    <name evidence="2" type="ORF">ANN_11824</name>
</gene>
<name>A0ABQ8T8C8_PERAM</name>
<evidence type="ECO:0000313" key="2">
    <source>
        <dbReference type="EMBL" id="KAJ4441960.1"/>
    </source>
</evidence>
<proteinExistence type="predicted"/>
<keyword evidence="3" id="KW-1185">Reference proteome</keyword>
<evidence type="ECO:0000259" key="1">
    <source>
        <dbReference type="Pfam" id="PF13843"/>
    </source>
</evidence>